<dbReference type="Pfam" id="PF03412">
    <property type="entry name" value="Peptidase_C39"/>
    <property type="match status" value="1"/>
</dbReference>
<keyword evidence="3 5" id="KW-1133">Transmembrane helix</keyword>
<evidence type="ECO:0000256" key="5">
    <source>
        <dbReference type="SAM" id="Phobius"/>
    </source>
</evidence>
<evidence type="ECO:0000313" key="9">
    <source>
        <dbReference type="Proteomes" id="UP000576082"/>
    </source>
</evidence>
<dbReference type="InterPro" id="IPR036640">
    <property type="entry name" value="ABC1_TM_sf"/>
</dbReference>
<dbReference type="Proteomes" id="UP000576082">
    <property type="component" value="Unassembled WGS sequence"/>
</dbReference>
<feature type="domain" description="ABC transmembrane type-1" evidence="6">
    <location>
        <begin position="175"/>
        <end position="279"/>
    </location>
</feature>
<dbReference type="GO" id="GO:0005886">
    <property type="term" value="C:plasma membrane"/>
    <property type="evidence" value="ECO:0007669"/>
    <property type="project" value="UniProtKB-SubCell"/>
</dbReference>
<evidence type="ECO:0000259" key="6">
    <source>
        <dbReference type="PROSITE" id="PS50929"/>
    </source>
</evidence>
<evidence type="ECO:0008006" key="10">
    <source>
        <dbReference type="Google" id="ProtNLM"/>
    </source>
</evidence>
<evidence type="ECO:0000313" key="8">
    <source>
        <dbReference type="EMBL" id="NME72840.1"/>
    </source>
</evidence>
<name>A0A7X9S1T5_9BACT</name>
<dbReference type="Gene3D" id="3.90.70.10">
    <property type="entry name" value="Cysteine proteinases"/>
    <property type="match status" value="1"/>
</dbReference>
<evidence type="ECO:0000256" key="1">
    <source>
        <dbReference type="ARBA" id="ARBA00004651"/>
    </source>
</evidence>
<dbReference type="PROSITE" id="PS50929">
    <property type="entry name" value="ABC_TM1F"/>
    <property type="match status" value="1"/>
</dbReference>
<proteinExistence type="predicted"/>
<organism evidence="8 9">
    <name type="scientific">Flammeovirga aprica JL-4</name>
    <dbReference type="NCBI Taxonomy" id="694437"/>
    <lineage>
        <taxon>Bacteria</taxon>
        <taxon>Pseudomonadati</taxon>
        <taxon>Bacteroidota</taxon>
        <taxon>Cytophagia</taxon>
        <taxon>Cytophagales</taxon>
        <taxon>Flammeovirgaceae</taxon>
        <taxon>Flammeovirga</taxon>
    </lineage>
</organism>
<comment type="caution">
    <text evidence="8">The sequence shown here is derived from an EMBL/GenBank/DDBJ whole genome shotgun (WGS) entry which is preliminary data.</text>
</comment>
<dbReference type="AlphaFoldDB" id="A0A7X9S1T5"/>
<sequence>MNIKLNGKIFEFYRQLETSDCGPTCLRMICSFYNKEVDIRYLRKICYINKNGVSFNNLISASKELGFDTLPAKVTVDQLISNDFPPSILHWRENHYVIYLGLNKKGEIIISDPGHKIFTLTKEEFKKYWSKEDKGIVLFIEPNEHFTEEDIVGEKSFNEKILFSKYFEKMKFKLLLVFSLMIGLLMISVVNPFLNEFIIDKGINDENKLYVFYIIGIQIALFSFSNLIEYFQNKIYIELSTNFNIKFISEFLKKLVSLPLSFFDMKITSDILLRIDDHI</sequence>
<dbReference type="Gene3D" id="1.20.1560.10">
    <property type="entry name" value="ABC transporter type 1, transmembrane domain"/>
    <property type="match status" value="1"/>
</dbReference>
<dbReference type="GO" id="GO:0008233">
    <property type="term" value="F:peptidase activity"/>
    <property type="evidence" value="ECO:0007669"/>
    <property type="project" value="InterPro"/>
</dbReference>
<feature type="transmembrane region" description="Helical" evidence="5">
    <location>
        <begin position="210"/>
        <end position="228"/>
    </location>
</feature>
<keyword evidence="9" id="KW-1185">Reference proteome</keyword>
<protein>
    <recommendedName>
        <fullName evidence="10">Peptidase domain-containing ABC transporter</fullName>
    </recommendedName>
</protein>
<accession>A0A7X9S1T5</accession>
<reference evidence="8 9" key="1">
    <citation type="submission" date="2020-04" db="EMBL/GenBank/DDBJ databases">
        <title>Flammeovirga sp. SR4, a novel species isolated from seawater.</title>
        <authorList>
            <person name="Wang X."/>
        </authorList>
    </citation>
    <scope>NUCLEOTIDE SEQUENCE [LARGE SCALE GENOMIC DNA]</scope>
    <source>
        <strain evidence="8 9">ATCC 23126</strain>
    </source>
</reference>
<keyword evidence="2 5" id="KW-0812">Transmembrane</keyword>
<feature type="domain" description="Peptidase C39" evidence="7">
    <location>
        <begin position="15"/>
        <end position="136"/>
    </location>
</feature>
<evidence type="ECO:0000256" key="2">
    <source>
        <dbReference type="ARBA" id="ARBA00022692"/>
    </source>
</evidence>
<feature type="transmembrane region" description="Helical" evidence="5">
    <location>
        <begin position="172"/>
        <end position="190"/>
    </location>
</feature>
<dbReference type="GO" id="GO:0005524">
    <property type="term" value="F:ATP binding"/>
    <property type="evidence" value="ECO:0007669"/>
    <property type="project" value="InterPro"/>
</dbReference>
<dbReference type="InterPro" id="IPR005074">
    <property type="entry name" value="Peptidase_C39"/>
</dbReference>
<dbReference type="GO" id="GO:0140359">
    <property type="term" value="F:ABC-type transporter activity"/>
    <property type="evidence" value="ECO:0007669"/>
    <property type="project" value="InterPro"/>
</dbReference>
<keyword evidence="4 5" id="KW-0472">Membrane</keyword>
<dbReference type="GO" id="GO:0006508">
    <property type="term" value="P:proteolysis"/>
    <property type="evidence" value="ECO:0007669"/>
    <property type="project" value="InterPro"/>
</dbReference>
<dbReference type="RefSeq" id="WP_169661007.1">
    <property type="nucleotide sequence ID" value="NZ_JABANE010000220.1"/>
</dbReference>
<dbReference type="PROSITE" id="PS50990">
    <property type="entry name" value="PEPTIDASE_C39"/>
    <property type="match status" value="1"/>
</dbReference>
<dbReference type="EMBL" id="JABANE010000220">
    <property type="protein sequence ID" value="NME72840.1"/>
    <property type="molecule type" value="Genomic_DNA"/>
</dbReference>
<evidence type="ECO:0000259" key="7">
    <source>
        <dbReference type="PROSITE" id="PS50990"/>
    </source>
</evidence>
<evidence type="ECO:0000256" key="4">
    <source>
        <dbReference type="ARBA" id="ARBA00023136"/>
    </source>
</evidence>
<gene>
    <name evidence="8" type="ORF">HHU12_33090</name>
</gene>
<dbReference type="SUPFAM" id="SSF90123">
    <property type="entry name" value="ABC transporter transmembrane region"/>
    <property type="match status" value="1"/>
</dbReference>
<evidence type="ECO:0000256" key="3">
    <source>
        <dbReference type="ARBA" id="ARBA00022989"/>
    </source>
</evidence>
<comment type="subcellular location">
    <subcellularLocation>
        <location evidence="1">Cell membrane</location>
        <topology evidence="1">Multi-pass membrane protein</topology>
    </subcellularLocation>
</comment>
<dbReference type="InterPro" id="IPR011527">
    <property type="entry name" value="ABC1_TM_dom"/>
</dbReference>